<evidence type="ECO:0000256" key="1">
    <source>
        <dbReference type="ARBA" id="ARBA00001954"/>
    </source>
</evidence>
<evidence type="ECO:0000313" key="7">
    <source>
        <dbReference type="EMBL" id="WSB11202.1"/>
    </source>
</evidence>
<dbReference type="PANTHER" id="PTHR10696">
    <property type="entry name" value="GAMMA-BUTYROBETAINE HYDROXYLASE-RELATED"/>
    <property type="match status" value="1"/>
</dbReference>
<feature type="region of interest" description="Disordered" evidence="5">
    <location>
        <begin position="1"/>
        <end position="21"/>
    </location>
</feature>
<accession>A0ABZ1F455</accession>
<keyword evidence="3" id="KW-0408">Iron</keyword>
<dbReference type="GO" id="GO:0051213">
    <property type="term" value="F:dioxygenase activity"/>
    <property type="evidence" value="ECO:0007669"/>
    <property type="project" value="UniProtKB-KW"/>
</dbReference>
<dbReference type="InterPro" id="IPR050411">
    <property type="entry name" value="AlphaKG_dependent_hydroxylases"/>
</dbReference>
<dbReference type="Proteomes" id="UP001356428">
    <property type="component" value="Chromosome"/>
</dbReference>
<comment type="cofactor">
    <cofactor evidence="1">
        <name>Fe(2+)</name>
        <dbReference type="ChEBI" id="CHEBI:29033"/>
    </cofactor>
</comment>
<feature type="domain" description="TauD/TfdA-like" evidence="6">
    <location>
        <begin position="31"/>
        <end position="308"/>
    </location>
</feature>
<keyword evidence="4" id="KW-0045">Antibiotic biosynthesis</keyword>
<evidence type="ECO:0000256" key="5">
    <source>
        <dbReference type="SAM" id="MobiDB-lite"/>
    </source>
</evidence>
<dbReference type="EMBL" id="CP109083">
    <property type="protein sequence ID" value="WSB11202.1"/>
    <property type="molecule type" value="Genomic_DNA"/>
</dbReference>
<dbReference type="Pfam" id="PF02668">
    <property type="entry name" value="TauD"/>
    <property type="match status" value="1"/>
</dbReference>
<evidence type="ECO:0000256" key="3">
    <source>
        <dbReference type="ARBA" id="ARBA00023004"/>
    </source>
</evidence>
<keyword evidence="8" id="KW-1185">Reference proteome</keyword>
<keyword evidence="7" id="KW-0223">Dioxygenase</keyword>
<keyword evidence="2" id="KW-0560">Oxidoreductase</keyword>
<dbReference type="InterPro" id="IPR042098">
    <property type="entry name" value="TauD-like_sf"/>
</dbReference>
<protein>
    <submittedName>
        <fullName evidence="7">TauD/TfdA family dioxygenase</fullName>
    </submittedName>
</protein>
<gene>
    <name evidence="7" type="ORF">OG849_30100</name>
</gene>
<name>A0ABZ1F455_9ACTN</name>
<dbReference type="PANTHER" id="PTHR10696:SF56">
    <property type="entry name" value="TAUD_TFDA-LIKE DOMAIN-CONTAINING PROTEIN"/>
    <property type="match status" value="1"/>
</dbReference>
<reference evidence="7 8" key="1">
    <citation type="submission" date="2022-10" db="EMBL/GenBank/DDBJ databases">
        <title>The complete genomes of actinobacterial strains from the NBC collection.</title>
        <authorList>
            <person name="Joergensen T.S."/>
            <person name="Alvarez Arevalo M."/>
            <person name="Sterndorff E.B."/>
            <person name="Faurdal D."/>
            <person name="Vuksanovic O."/>
            <person name="Mourched A.-S."/>
            <person name="Charusanti P."/>
            <person name="Shaw S."/>
            <person name="Blin K."/>
            <person name="Weber T."/>
        </authorList>
    </citation>
    <scope>NUCLEOTIDE SEQUENCE [LARGE SCALE GENOMIC DNA]</scope>
    <source>
        <strain evidence="7 8">NBC 01792</strain>
    </source>
</reference>
<dbReference type="InterPro" id="IPR003819">
    <property type="entry name" value="TauD/TfdA-like"/>
</dbReference>
<sequence length="322" mass="35328">MREPEPVLRQGRPPEVRCPSGAGPDWLVGRREVLYGHLAAHGVLLLRGLDVRSVEEARAVSGALISVPYEEREGFAPRVGHGGGLYSSTVWPADQPMCMHNELSYARQPPRVLVLSCLRAPESGGATAVADARRVLDVLPRSLTDAFRGKGWLLERHYNGWVGLPWQDAFSTDDAAEVERYCAAQGIHPRWCGDGLHTRQRRPAVVVHPVTGELCWFNQIAFLNRWTMEPSVRDFLTLEFGTDGLPYDTAFGDGEPVGEPTVATVNAAYDRLAVREAWRDGDVLLIDNVLTAHAVDPYTGPREVVVAMGDPLSPRAASPTPL</sequence>
<evidence type="ECO:0000313" key="8">
    <source>
        <dbReference type="Proteomes" id="UP001356428"/>
    </source>
</evidence>
<dbReference type="SUPFAM" id="SSF51197">
    <property type="entry name" value="Clavaminate synthase-like"/>
    <property type="match status" value="1"/>
</dbReference>
<organism evidence="7 8">
    <name type="scientific">Streptomyces cyaneofuscatus</name>
    <dbReference type="NCBI Taxonomy" id="66883"/>
    <lineage>
        <taxon>Bacteria</taxon>
        <taxon>Bacillati</taxon>
        <taxon>Actinomycetota</taxon>
        <taxon>Actinomycetes</taxon>
        <taxon>Kitasatosporales</taxon>
        <taxon>Streptomycetaceae</taxon>
        <taxon>Streptomyces</taxon>
    </lineage>
</organism>
<dbReference type="Gene3D" id="3.60.130.10">
    <property type="entry name" value="Clavaminate synthase-like"/>
    <property type="match status" value="1"/>
</dbReference>
<evidence type="ECO:0000256" key="2">
    <source>
        <dbReference type="ARBA" id="ARBA00023002"/>
    </source>
</evidence>
<evidence type="ECO:0000259" key="6">
    <source>
        <dbReference type="Pfam" id="PF02668"/>
    </source>
</evidence>
<dbReference type="RefSeq" id="WP_326702819.1">
    <property type="nucleotide sequence ID" value="NZ_CP109083.1"/>
</dbReference>
<proteinExistence type="predicted"/>
<evidence type="ECO:0000256" key="4">
    <source>
        <dbReference type="ARBA" id="ARBA00023194"/>
    </source>
</evidence>